<dbReference type="InterPro" id="IPR050739">
    <property type="entry name" value="MFP"/>
</dbReference>
<keyword evidence="3 6" id="KW-1133">Transmembrane helix</keyword>
<proteinExistence type="predicted"/>
<dbReference type="Proteomes" id="UP000029736">
    <property type="component" value="Unassembled WGS sequence"/>
</dbReference>
<dbReference type="GO" id="GO:0016020">
    <property type="term" value="C:membrane"/>
    <property type="evidence" value="ECO:0007669"/>
    <property type="project" value="UniProtKB-SubCell"/>
</dbReference>
<feature type="transmembrane region" description="Helical" evidence="6">
    <location>
        <begin position="32"/>
        <end position="54"/>
    </location>
</feature>
<dbReference type="EMBL" id="JPOS01000097">
    <property type="protein sequence ID" value="KGE85005.1"/>
    <property type="molecule type" value="Genomic_DNA"/>
</dbReference>
<evidence type="ECO:0000256" key="4">
    <source>
        <dbReference type="ARBA" id="ARBA00023136"/>
    </source>
</evidence>
<keyword evidence="4 6" id="KW-0472">Membrane</keyword>
<evidence type="ECO:0000256" key="1">
    <source>
        <dbReference type="ARBA" id="ARBA00004167"/>
    </source>
</evidence>
<sequence length="430" mass="47746">MPGTSPSNHAQSDAGGGRAAVQEMLGAPPGWALRWGISAVFAAVVLLLAGAWLIRYPDTVTAEVVLTTPQPAIRIVAPRGGKLQRLMVKDGEIVQPGQTLAVLENPAVLEEVQILQQWLEKDTLKSSVPDLRLGTLQAPAAQLQRNREAYQFFLRRSDWAKRIRSLRNQQEQLVALSAAQAQKLEVLQAERDLAQANFKRNEALAASGNVSQLDKEQAQLAVLRLEREIREVEAERLRNALEAERNNALLITLQQEQQNSAQNLKLACEESKANLKAAVETWQQNNLLRAEIAGRVAFQQPLTAGQYLEEGQLVMTVLPASGARDVALARGYLPAQNAGRVDTGMQARLFLDAYPEQQYGAIRAEVRHIAPIPEQQAYYIELALTAGLQTTYGQEVPFSQELSAHANIITEDRRLLFRLFDQLRSLWENY</sequence>
<evidence type="ECO:0000256" key="3">
    <source>
        <dbReference type="ARBA" id="ARBA00022989"/>
    </source>
</evidence>
<organism evidence="7 8">
    <name type="scientific">Phaeodactylibacter xiamenensis</name>
    <dbReference type="NCBI Taxonomy" id="1524460"/>
    <lineage>
        <taxon>Bacteria</taxon>
        <taxon>Pseudomonadati</taxon>
        <taxon>Bacteroidota</taxon>
        <taxon>Saprospiria</taxon>
        <taxon>Saprospirales</taxon>
        <taxon>Haliscomenobacteraceae</taxon>
        <taxon>Phaeodactylibacter</taxon>
    </lineage>
</organism>
<accession>A0A098RYJ6</accession>
<evidence type="ECO:0000256" key="5">
    <source>
        <dbReference type="SAM" id="Coils"/>
    </source>
</evidence>
<keyword evidence="5" id="KW-0175">Coiled coil</keyword>
<dbReference type="RefSeq" id="WP_044229689.1">
    <property type="nucleotide sequence ID" value="NZ_JBKAGJ010000060.1"/>
</dbReference>
<evidence type="ECO:0008006" key="9">
    <source>
        <dbReference type="Google" id="ProtNLM"/>
    </source>
</evidence>
<comment type="caution">
    <text evidence="7">The sequence shown here is derived from an EMBL/GenBank/DDBJ whole genome shotgun (WGS) entry which is preliminary data.</text>
</comment>
<feature type="coiled-coil region" evidence="5">
    <location>
        <begin position="215"/>
        <end position="281"/>
    </location>
</feature>
<dbReference type="STRING" id="1524460.IX84_30230"/>
<evidence type="ECO:0000256" key="2">
    <source>
        <dbReference type="ARBA" id="ARBA00022692"/>
    </source>
</evidence>
<dbReference type="OrthoDB" id="7057889at2"/>
<dbReference type="PRINTS" id="PR01490">
    <property type="entry name" value="RTXTOXIND"/>
</dbReference>
<dbReference type="PANTHER" id="PTHR30386:SF26">
    <property type="entry name" value="TRANSPORT PROTEIN COMB"/>
    <property type="match status" value="1"/>
</dbReference>
<evidence type="ECO:0000256" key="6">
    <source>
        <dbReference type="SAM" id="Phobius"/>
    </source>
</evidence>
<dbReference type="Gene3D" id="2.40.50.100">
    <property type="match status" value="1"/>
</dbReference>
<dbReference type="AlphaFoldDB" id="A0A098RYJ6"/>
<protein>
    <recommendedName>
        <fullName evidence="9">Membrane fusion protein biotin-lipoyl like domain-containing protein</fullName>
    </recommendedName>
</protein>
<keyword evidence="2 6" id="KW-0812">Transmembrane</keyword>
<evidence type="ECO:0000313" key="7">
    <source>
        <dbReference type="EMBL" id="KGE85005.1"/>
    </source>
</evidence>
<keyword evidence="8" id="KW-1185">Reference proteome</keyword>
<name>A0A098RYJ6_9BACT</name>
<dbReference type="SUPFAM" id="SSF51230">
    <property type="entry name" value="Single hybrid motif"/>
    <property type="match status" value="1"/>
</dbReference>
<gene>
    <name evidence="7" type="ORF">IX84_30230</name>
</gene>
<dbReference type="InterPro" id="IPR011053">
    <property type="entry name" value="Single_hybrid_motif"/>
</dbReference>
<reference evidence="7 8" key="1">
    <citation type="journal article" date="2014" name="Int. J. Syst. Evol. Microbiol.">
        <title>Phaeodactylibacter xiamenensis gen. nov., sp. nov., a member of the family Saprospiraceae isolated from the marine alga Phaeodactylum tricornutum.</title>
        <authorList>
            <person name="Chen Z.Jr."/>
            <person name="Lei X."/>
            <person name="Lai Q."/>
            <person name="Li Y."/>
            <person name="Zhang B."/>
            <person name="Zhang J."/>
            <person name="Zhang H."/>
            <person name="Yang L."/>
            <person name="Zheng W."/>
            <person name="Tian Y."/>
            <person name="Yu Z."/>
            <person name="Xu H.Jr."/>
            <person name="Zheng T."/>
        </authorList>
    </citation>
    <scope>NUCLEOTIDE SEQUENCE [LARGE SCALE GENOMIC DNA]</scope>
    <source>
        <strain evidence="7 8">KD52</strain>
    </source>
</reference>
<comment type="subcellular location">
    <subcellularLocation>
        <location evidence="1">Membrane</location>
        <topology evidence="1">Single-pass membrane protein</topology>
    </subcellularLocation>
</comment>
<dbReference type="PANTHER" id="PTHR30386">
    <property type="entry name" value="MEMBRANE FUSION SUBUNIT OF EMRAB-TOLC MULTIDRUG EFFLUX PUMP"/>
    <property type="match status" value="1"/>
</dbReference>
<evidence type="ECO:0000313" key="8">
    <source>
        <dbReference type="Proteomes" id="UP000029736"/>
    </source>
</evidence>